<sequence length="215" mass="23696">MDQADRHQATGQRGGKRRREDPAGSDGSGLGPGPRKRQRLPERGPSLPLPSPAADPGHRPVWAVLPPPPVYLSPGAALFLNQPRPDDDDDDEGDEAYEEAVLLAVFSYHSLAELAARETVTFAQLYAAFANQPPLLHREAFQRAPRRATAFVRAVLRRWPELLGETLEGSDMGRVVMDMRERLDGLVACGARAEQVPRLVETRDLNGNVESYMEV</sequence>
<dbReference type="AlphaFoldDB" id="A0A0L0NG50"/>
<feature type="region of interest" description="Disordered" evidence="1">
    <location>
        <begin position="1"/>
        <end position="61"/>
    </location>
</feature>
<dbReference type="EMBL" id="LFRF01000004">
    <property type="protein sequence ID" value="KND93061.1"/>
    <property type="molecule type" value="Genomic_DNA"/>
</dbReference>
<evidence type="ECO:0000313" key="3">
    <source>
        <dbReference type="Proteomes" id="UP000036947"/>
    </source>
</evidence>
<protein>
    <submittedName>
        <fullName evidence="2">Uncharacterized protein</fullName>
    </submittedName>
</protein>
<comment type="caution">
    <text evidence="2">The sequence shown here is derived from an EMBL/GenBank/DDBJ whole genome shotgun (WGS) entry which is preliminary data.</text>
</comment>
<evidence type="ECO:0000256" key="1">
    <source>
        <dbReference type="SAM" id="MobiDB-lite"/>
    </source>
</evidence>
<name>A0A0L0NG50_TOLOC</name>
<evidence type="ECO:0000313" key="2">
    <source>
        <dbReference type="EMBL" id="KND93061.1"/>
    </source>
</evidence>
<organism evidence="2 3">
    <name type="scientific">Tolypocladium ophioglossoides (strain CBS 100239)</name>
    <name type="common">Snaketongue truffleclub</name>
    <name type="synonym">Elaphocordyceps ophioglossoides</name>
    <dbReference type="NCBI Taxonomy" id="1163406"/>
    <lineage>
        <taxon>Eukaryota</taxon>
        <taxon>Fungi</taxon>
        <taxon>Dikarya</taxon>
        <taxon>Ascomycota</taxon>
        <taxon>Pezizomycotina</taxon>
        <taxon>Sordariomycetes</taxon>
        <taxon>Hypocreomycetidae</taxon>
        <taxon>Hypocreales</taxon>
        <taxon>Ophiocordycipitaceae</taxon>
        <taxon>Tolypocladium</taxon>
    </lineage>
</organism>
<gene>
    <name evidence="2" type="ORF">TOPH_02365</name>
</gene>
<dbReference type="Proteomes" id="UP000036947">
    <property type="component" value="Unassembled WGS sequence"/>
</dbReference>
<keyword evidence="3" id="KW-1185">Reference proteome</keyword>
<reference evidence="2 3" key="1">
    <citation type="journal article" date="2015" name="BMC Genomics">
        <title>The genome of the truffle-parasite Tolypocladium ophioglossoides and the evolution of antifungal peptaibiotics.</title>
        <authorList>
            <person name="Quandt C.A."/>
            <person name="Bushley K.E."/>
            <person name="Spatafora J.W."/>
        </authorList>
    </citation>
    <scope>NUCLEOTIDE SEQUENCE [LARGE SCALE GENOMIC DNA]</scope>
    <source>
        <strain evidence="2 3">CBS 100239</strain>
    </source>
</reference>
<proteinExistence type="predicted"/>
<dbReference type="OrthoDB" id="10520272at2759"/>
<accession>A0A0L0NG50</accession>